<dbReference type="Proteomes" id="UP001162131">
    <property type="component" value="Unassembled WGS sequence"/>
</dbReference>
<protein>
    <submittedName>
        <fullName evidence="2">Uncharacterized protein</fullName>
    </submittedName>
</protein>
<reference evidence="2" key="1">
    <citation type="submission" date="2021-09" db="EMBL/GenBank/DDBJ databases">
        <authorList>
            <consortium name="AG Swart"/>
            <person name="Singh M."/>
            <person name="Singh A."/>
            <person name="Seah K."/>
            <person name="Emmerich C."/>
        </authorList>
    </citation>
    <scope>NUCLEOTIDE SEQUENCE</scope>
    <source>
        <strain evidence="2">ATCC30299</strain>
    </source>
</reference>
<evidence type="ECO:0000256" key="1">
    <source>
        <dbReference type="SAM" id="Coils"/>
    </source>
</evidence>
<keyword evidence="1" id="KW-0175">Coiled coil</keyword>
<comment type="caution">
    <text evidence="2">The sequence shown here is derived from an EMBL/GenBank/DDBJ whole genome shotgun (WGS) entry which is preliminary data.</text>
</comment>
<accession>A0AAU9ICX3</accession>
<organism evidence="2 3">
    <name type="scientific">Blepharisma stoltei</name>
    <dbReference type="NCBI Taxonomy" id="1481888"/>
    <lineage>
        <taxon>Eukaryota</taxon>
        <taxon>Sar</taxon>
        <taxon>Alveolata</taxon>
        <taxon>Ciliophora</taxon>
        <taxon>Postciliodesmatophora</taxon>
        <taxon>Heterotrichea</taxon>
        <taxon>Heterotrichida</taxon>
        <taxon>Blepharismidae</taxon>
        <taxon>Blepharisma</taxon>
    </lineage>
</organism>
<keyword evidence="3" id="KW-1185">Reference proteome</keyword>
<evidence type="ECO:0000313" key="3">
    <source>
        <dbReference type="Proteomes" id="UP001162131"/>
    </source>
</evidence>
<dbReference type="EMBL" id="CAJZBQ010000005">
    <property type="protein sequence ID" value="CAG9312286.1"/>
    <property type="molecule type" value="Genomic_DNA"/>
</dbReference>
<name>A0AAU9ICX3_9CILI</name>
<dbReference type="AlphaFoldDB" id="A0AAU9ICX3"/>
<feature type="coiled-coil region" evidence="1">
    <location>
        <begin position="73"/>
        <end position="100"/>
    </location>
</feature>
<gene>
    <name evidence="2" type="ORF">BSTOLATCC_MIC5528</name>
</gene>
<sequence length="187" mass="21596">MLKDFEPYFPQLNLSPNEMRFGRKPFPDRNVHYITSLSPHKHSTTPKAKFSFLKQYPKEAGTQTPNIFKNKEIDSIRIKIKQTEEEIAKIQSKLKNDEGRKIPYRSYRDLAIQNESFIEKPGLKMQKRSGSDPPNMNISADSLYSPNKIMKNYNINPIAGLDRDKSPIANAAKSLISIQNNRLRPNF</sequence>
<evidence type="ECO:0000313" key="2">
    <source>
        <dbReference type="EMBL" id="CAG9312286.1"/>
    </source>
</evidence>
<proteinExistence type="predicted"/>